<gene>
    <name evidence="1" type="ORF">RGCCGE502_17005</name>
</gene>
<name>S3ID66_9HYPH</name>
<evidence type="ECO:0000313" key="2">
    <source>
        <dbReference type="Proteomes" id="UP000014411"/>
    </source>
</evidence>
<dbReference type="HOGENOM" id="CLU_2809463_0_0_5"/>
<protein>
    <submittedName>
        <fullName evidence="1">Uncharacterized protein</fullName>
    </submittedName>
</protein>
<sequence length="67" mass="7364">MDRAEKASFGRFAVIAWLSAPFDRSLQRVLDEACLTQDRLAVLGSFGLAQRPARFSSPAGQGRHSSR</sequence>
<reference evidence="1 2" key="1">
    <citation type="journal article" date="2012" name="J. Bacteriol.">
        <title>Genome sequence of Rhizobium grahamii CCGE502, a broad-host-range symbiont with low nodulation competitiveness in Phaseolus vulgaris.</title>
        <authorList>
            <person name="Althabegoiti M.J."/>
            <person name="Lozano L."/>
            <person name="Torres-Tejerizo G."/>
            <person name="Ormeno-Orrillo E."/>
            <person name="Rogel M.A."/>
            <person name="Gonzalez V."/>
            <person name="Martinez-Romero E."/>
        </authorList>
    </citation>
    <scope>NUCLEOTIDE SEQUENCE [LARGE SCALE GENOMIC DNA]</scope>
    <source>
        <strain evidence="1 2">CCGE 502</strain>
    </source>
</reference>
<comment type="caution">
    <text evidence="1">The sequence shown here is derived from an EMBL/GenBank/DDBJ whole genome shotgun (WGS) entry which is preliminary data.</text>
</comment>
<dbReference type="AlphaFoldDB" id="S3ID66"/>
<dbReference type="Proteomes" id="UP000014411">
    <property type="component" value="Unassembled WGS sequence"/>
</dbReference>
<organism evidence="1 2">
    <name type="scientific">Rhizobium grahamii CCGE 502</name>
    <dbReference type="NCBI Taxonomy" id="990285"/>
    <lineage>
        <taxon>Bacteria</taxon>
        <taxon>Pseudomonadati</taxon>
        <taxon>Pseudomonadota</taxon>
        <taxon>Alphaproteobacteria</taxon>
        <taxon>Hyphomicrobiales</taxon>
        <taxon>Rhizobiaceae</taxon>
        <taxon>Rhizobium/Agrobacterium group</taxon>
        <taxon>Rhizobium</taxon>
    </lineage>
</organism>
<accession>S3ID66</accession>
<evidence type="ECO:0000313" key="1">
    <source>
        <dbReference type="EMBL" id="EPE97083.1"/>
    </source>
</evidence>
<proteinExistence type="predicted"/>
<dbReference type="EMBL" id="AEYE02000017">
    <property type="protein sequence ID" value="EPE97083.1"/>
    <property type="molecule type" value="Genomic_DNA"/>
</dbReference>
<keyword evidence="2" id="KW-1185">Reference proteome</keyword>